<organism evidence="2 3">
    <name type="scientific">Actinomycetospora chlora</name>
    <dbReference type="NCBI Taxonomy" id="663608"/>
    <lineage>
        <taxon>Bacteria</taxon>
        <taxon>Bacillati</taxon>
        <taxon>Actinomycetota</taxon>
        <taxon>Actinomycetes</taxon>
        <taxon>Pseudonocardiales</taxon>
        <taxon>Pseudonocardiaceae</taxon>
        <taxon>Actinomycetospora</taxon>
    </lineage>
</organism>
<keyword evidence="1" id="KW-0812">Transmembrane</keyword>
<proteinExistence type="predicted"/>
<feature type="transmembrane region" description="Helical" evidence="1">
    <location>
        <begin position="21"/>
        <end position="41"/>
    </location>
</feature>
<dbReference type="RefSeq" id="WP_345422842.1">
    <property type="nucleotide sequence ID" value="NZ_BAABHO010000059.1"/>
</dbReference>
<keyword evidence="1" id="KW-0472">Membrane</keyword>
<comment type="caution">
    <text evidence="2">The sequence shown here is derived from an EMBL/GenBank/DDBJ whole genome shotgun (WGS) entry which is preliminary data.</text>
</comment>
<sequence length="143" mass="14824">MRQIGLINIIRTTGDARRGGASVLGALVAVAGVVLLAVGGYRALDAGIRGIAATTAEANRVAGLSFAVVLVVAALTAAGWVLLARRRAVREAPVVEAFTAATDRALEAHRQVRLPASAHAGRPELHHVSAARLDRLDADRSQP</sequence>
<dbReference type="EMBL" id="BAABHO010000059">
    <property type="protein sequence ID" value="GAA4807899.1"/>
    <property type="molecule type" value="Genomic_DNA"/>
</dbReference>
<protein>
    <submittedName>
        <fullName evidence="2">Uncharacterized protein</fullName>
    </submittedName>
</protein>
<name>A0ABP9CBJ3_9PSEU</name>
<accession>A0ABP9CBJ3</accession>
<reference evidence="3" key="1">
    <citation type="journal article" date="2019" name="Int. J. Syst. Evol. Microbiol.">
        <title>The Global Catalogue of Microorganisms (GCM) 10K type strain sequencing project: providing services to taxonomists for standard genome sequencing and annotation.</title>
        <authorList>
            <consortium name="The Broad Institute Genomics Platform"/>
            <consortium name="The Broad Institute Genome Sequencing Center for Infectious Disease"/>
            <person name="Wu L."/>
            <person name="Ma J."/>
        </authorList>
    </citation>
    <scope>NUCLEOTIDE SEQUENCE [LARGE SCALE GENOMIC DNA]</scope>
    <source>
        <strain evidence="3">JCM 17979</strain>
    </source>
</reference>
<keyword evidence="3" id="KW-1185">Reference proteome</keyword>
<gene>
    <name evidence="2" type="ORF">GCM10023200_51950</name>
</gene>
<evidence type="ECO:0000256" key="1">
    <source>
        <dbReference type="SAM" id="Phobius"/>
    </source>
</evidence>
<evidence type="ECO:0000313" key="3">
    <source>
        <dbReference type="Proteomes" id="UP001500928"/>
    </source>
</evidence>
<feature type="transmembrane region" description="Helical" evidence="1">
    <location>
        <begin position="61"/>
        <end position="83"/>
    </location>
</feature>
<keyword evidence="1" id="KW-1133">Transmembrane helix</keyword>
<dbReference type="Proteomes" id="UP001500928">
    <property type="component" value="Unassembled WGS sequence"/>
</dbReference>
<evidence type="ECO:0000313" key="2">
    <source>
        <dbReference type="EMBL" id="GAA4807899.1"/>
    </source>
</evidence>